<dbReference type="RefSeq" id="WP_194557082.1">
    <property type="nucleotide sequence ID" value="NZ_JADKMY010000003.1"/>
</dbReference>
<dbReference type="Proteomes" id="UP000635902">
    <property type="component" value="Unassembled WGS sequence"/>
</dbReference>
<proteinExistence type="predicted"/>
<name>A0ABR9ZL78_9CORY</name>
<dbReference type="Pfam" id="PF10936">
    <property type="entry name" value="DUF2617"/>
    <property type="match status" value="1"/>
</dbReference>
<evidence type="ECO:0000313" key="2">
    <source>
        <dbReference type="Proteomes" id="UP000635902"/>
    </source>
</evidence>
<gene>
    <name evidence="1" type="ORF">IRY30_08935</name>
</gene>
<reference evidence="1 2" key="1">
    <citation type="submission" date="2020-10" db="EMBL/GenBank/DDBJ databases">
        <title>Novel species in genus Corynebacterium.</title>
        <authorList>
            <person name="Zhang G."/>
        </authorList>
    </citation>
    <scope>NUCLEOTIDE SEQUENCE [LARGE SCALE GENOMIC DNA]</scope>
    <source>
        <strain evidence="1 2">DSM 45110</strain>
    </source>
</reference>
<keyword evidence="2" id="KW-1185">Reference proteome</keyword>
<accession>A0ABR9ZL78</accession>
<organism evidence="1 2">
    <name type="scientific">Corynebacterium suicordis DSM 45110</name>
    <dbReference type="NCBI Taxonomy" id="1121369"/>
    <lineage>
        <taxon>Bacteria</taxon>
        <taxon>Bacillati</taxon>
        <taxon>Actinomycetota</taxon>
        <taxon>Actinomycetes</taxon>
        <taxon>Mycobacteriales</taxon>
        <taxon>Corynebacteriaceae</taxon>
        <taxon>Corynebacterium</taxon>
    </lineage>
</organism>
<dbReference type="EMBL" id="JADKMY010000003">
    <property type="protein sequence ID" value="MBF4554190.1"/>
    <property type="molecule type" value="Genomic_DNA"/>
</dbReference>
<protein>
    <submittedName>
        <fullName evidence="1">DUF2617 family protein</fullName>
    </submittedName>
</protein>
<sequence>MSISRLAIAPQDIHSESLGVRLDGPAPAMLAEARVHAPGARLQLTLGILGASHVVDATPANTQLPASFREEISCHALEGGMAMSDGVEKNQRWGAGNYRLTARRVAYAPEEFAEQAERILREAEAESWLVGTFPGEGKYHLTALWGKVEGERAQWRTWHFYPAELVVVESESELTVEENEVGEP</sequence>
<dbReference type="InterPro" id="IPR024486">
    <property type="entry name" value="DUF2617"/>
</dbReference>
<evidence type="ECO:0000313" key="1">
    <source>
        <dbReference type="EMBL" id="MBF4554190.1"/>
    </source>
</evidence>
<comment type="caution">
    <text evidence="1">The sequence shown here is derived from an EMBL/GenBank/DDBJ whole genome shotgun (WGS) entry which is preliminary data.</text>
</comment>